<reference evidence="3 4" key="1">
    <citation type="submission" date="2013-11" db="EMBL/GenBank/DDBJ databases">
        <title>The Genome Sequence of Fusobacterium sp. 7_1.</title>
        <authorList>
            <consortium name="The Broad Institute Genome Sequencing Platform"/>
            <person name="Earl A."/>
            <person name="Ward D."/>
            <person name="Feldgarden M."/>
            <person name="Gevers D."/>
            <person name="Strauss J."/>
            <person name="Ambrose C.E."/>
            <person name="Allen-Vercoe E."/>
            <person name="Walker B."/>
            <person name="Young S.K."/>
            <person name="Zeng Q."/>
            <person name="Gargeya S."/>
            <person name="Fitzgerald M."/>
            <person name="Haas B."/>
            <person name="Abouelleil A."/>
            <person name="Alvarado L."/>
            <person name="Arachchi H.M."/>
            <person name="Berlin A.M."/>
            <person name="Chapman S.B."/>
            <person name="Goldberg J."/>
            <person name="Griggs A."/>
            <person name="Gujja S."/>
            <person name="Hansen M."/>
            <person name="Howarth C."/>
            <person name="Imamovic A."/>
            <person name="Larimer J."/>
            <person name="McCowen C."/>
            <person name="Montmayeur A."/>
            <person name="Murphy C."/>
            <person name="Neiman D."/>
            <person name="Pearson M."/>
            <person name="Priest M."/>
            <person name="Roberts A."/>
            <person name="Saif S."/>
            <person name="Shea T."/>
            <person name="Sisk P."/>
            <person name="Sykes S."/>
            <person name="Wortman J."/>
            <person name="Nusbaum C."/>
            <person name="Birren B."/>
        </authorList>
    </citation>
    <scope>NUCLEOTIDE SEQUENCE [LARGE SCALE GENOMIC DNA]</scope>
    <source>
        <strain evidence="3 4">7_1</strain>
    </source>
</reference>
<feature type="coiled-coil region" evidence="1">
    <location>
        <begin position="263"/>
        <end position="304"/>
    </location>
</feature>
<dbReference type="EMBL" id="CP007062">
    <property type="protein sequence ID" value="EEO43704.1"/>
    <property type="molecule type" value="Genomic_DNA"/>
</dbReference>
<dbReference type="Proteomes" id="UP000002799">
    <property type="component" value="Chromosome"/>
</dbReference>
<gene>
    <name evidence="3" type="ORF">FSDG_02263</name>
</gene>
<dbReference type="PANTHER" id="PTHR40278">
    <property type="entry name" value="DNA UTILIZATION PROTEIN HOFN"/>
    <property type="match status" value="1"/>
</dbReference>
<dbReference type="InterPro" id="IPR052534">
    <property type="entry name" value="Extracell_DNA_Util/SecSys_Comp"/>
</dbReference>
<name>A0A140PUU4_9FUSO</name>
<keyword evidence="2" id="KW-0472">Membrane</keyword>
<dbReference type="eggNOG" id="COG3166">
    <property type="taxonomic scope" value="Bacteria"/>
</dbReference>
<keyword evidence="1" id="KW-0175">Coiled coil</keyword>
<dbReference type="PANTHER" id="PTHR40278:SF1">
    <property type="entry name" value="DNA UTILIZATION PROTEIN HOFN"/>
    <property type="match status" value="1"/>
</dbReference>
<dbReference type="HOGENOM" id="CLU_703498_0_0_0"/>
<dbReference type="KEGG" id="fne:FSDG_02263"/>
<evidence type="ECO:0000256" key="2">
    <source>
        <dbReference type="SAM" id="Phobius"/>
    </source>
</evidence>
<keyword evidence="2" id="KW-0812">Transmembrane</keyword>
<dbReference type="RefSeq" id="WP_008702717.1">
    <property type="nucleotide sequence ID" value="NZ_AKBT01000002.1"/>
</dbReference>
<keyword evidence="2" id="KW-1133">Transmembrane helix</keyword>
<accession>A0A140PUU4</accession>
<sequence>MFKKILPLSHIDDCIIDRDISKNTILNLENKFFSIFKIQVENIINEEDRIEKLEDRLEVIFPRYNSDDFVLRYEILKKDRKKENIVVYLLDLALLNDYIIDDMKDYGFVSIIPSFFVCREKKFLNHYFNFDISETTLVVTEYMNNNILDISTFKLSKSSFDNEEEVDIEDKYSIANSYLVNIEDDIEIIFTGNKINFDELDLTNKNYSYFEVESLDFTKYLNFLPDDIKNKYSFYYVNTKYLYALLIISIITVLSTIILYHNIHKSEEKLEQLEIESSNLEDEINEARSEMEEIEKQHKDLLEFIQKEEYKDFKISSLLEELSYLCPSGVKISSIEYDENKIFNIEGSTGKIDNVVKFLENITNSKNFKLYNYDYILRKENEIEFKLEIKYF</sequence>
<evidence type="ECO:0000256" key="1">
    <source>
        <dbReference type="SAM" id="Coils"/>
    </source>
</evidence>
<dbReference type="InterPro" id="IPR007813">
    <property type="entry name" value="PilN"/>
</dbReference>
<dbReference type="AlphaFoldDB" id="A0A140PUU4"/>
<protein>
    <recommendedName>
        <fullName evidence="5">Fimbrial assembly protein</fullName>
    </recommendedName>
</protein>
<feature type="transmembrane region" description="Helical" evidence="2">
    <location>
        <begin position="241"/>
        <end position="260"/>
    </location>
</feature>
<proteinExistence type="predicted"/>
<dbReference type="Pfam" id="PF05137">
    <property type="entry name" value="PilN"/>
    <property type="match status" value="1"/>
</dbReference>
<evidence type="ECO:0008006" key="5">
    <source>
        <dbReference type="Google" id="ProtNLM"/>
    </source>
</evidence>
<evidence type="ECO:0000313" key="3">
    <source>
        <dbReference type="EMBL" id="EEO43704.1"/>
    </source>
</evidence>
<evidence type="ECO:0000313" key="4">
    <source>
        <dbReference type="Proteomes" id="UP000002799"/>
    </source>
</evidence>
<organism evidence="3">
    <name type="scientific">Fusobacterium animalis 7_1</name>
    <dbReference type="NCBI Taxonomy" id="457405"/>
    <lineage>
        <taxon>Bacteria</taxon>
        <taxon>Fusobacteriati</taxon>
        <taxon>Fusobacteriota</taxon>
        <taxon>Fusobacteriia</taxon>
        <taxon>Fusobacteriales</taxon>
        <taxon>Fusobacteriaceae</taxon>
        <taxon>Fusobacterium</taxon>
    </lineage>
</organism>